<keyword evidence="4" id="KW-1185">Reference proteome</keyword>
<feature type="region of interest" description="Disordered" evidence="1">
    <location>
        <begin position="30"/>
        <end position="61"/>
    </location>
</feature>
<reference evidence="4" key="1">
    <citation type="submission" date="2018-04" db="EMBL/GenBank/DDBJ databases">
        <authorList>
            <person name="Liu S."/>
            <person name="Wang Z."/>
            <person name="Li J."/>
        </authorList>
    </citation>
    <scope>NUCLEOTIDE SEQUENCE [LARGE SCALE GENOMIC DNA]</scope>
    <source>
        <strain evidence="4">S1194</strain>
    </source>
</reference>
<evidence type="ECO:0008006" key="5">
    <source>
        <dbReference type="Google" id="ProtNLM"/>
    </source>
</evidence>
<feature type="compositionally biased region" description="Low complexity" evidence="1">
    <location>
        <begin position="37"/>
        <end position="58"/>
    </location>
</feature>
<feature type="chain" id="PRO_5039011842" description="Iron ABC transporter ATP-binding protein" evidence="2">
    <location>
        <begin position="29"/>
        <end position="194"/>
    </location>
</feature>
<gene>
    <name evidence="3" type="ORF">DF220_12660</name>
</gene>
<sequence length="194" mass="19792">MTIAQHPRRIARIAAIAAVAVVALSGCAPESSEHGASHSPSASASASSSASPEPSSPAVDESTAVGVTCDQIITAQNLYDFNPNYSRIDAPASVSATAKEAIDRKGIACYYVNQTSGEVITVTVATPGPTKLAALRSELTATATAAPALGDAWFADGQATVLAGSTYWITVSSDAFYEGVDAQQLVTYVTSHLG</sequence>
<dbReference type="RefSeq" id="WP_108998429.1">
    <property type="nucleotide sequence ID" value="NZ_QEEX01000002.1"/>
</dbReference>
<evidence type="ECO:0000313" key="4">
    <source>
        <dbReference type="Proteomes" id="UP000244978"/>
    </source>
</evidence>
<organism evidence="3 4">
    <name type="scientific">Homoserinimonas hongtaonis</name>
    <dbReference type="NCBI Taxonomy" id="2079791"/>
    <lineage>
        <taxon>Bacteria</taxon>
        <taxon>Bacillati</taxon>
        <taxon>Actinomycetota</taxon>
        <taxon>Actinomycetes</taxon>
        <taxon>Micrococcales</taxon>
        <taxon>Microbacteriaceae</taxon>
        <taxon>Homoserinimonas</taxon>
    </lineage>
</organism>
<evidence type="ECO:0000256" key="2">
    <source>
        <dbReference type="SAM" id="SignalP"/>
    </source>
</evidence>
<name>A0A2U1SX45_9MICO</name>
<keyword evidence="2" id="KW-0732">Signal</keyword>
<protein>
    <recommendedName>
        <fullName evidence="5">Iron ABC transporter ATP-binding protein</fullName>
    </recommendedName>
</protein>
<dbReference type="Proteomes" id="UP000244978">
    <property type="component" value="Unassembled WGS sequence"/>
</dbReference>
<accession>A0A2U1SX45</accession>
<dbReference type="EMBL" id="QEEX01000002">
    <property type="protein sequence ID" value="PWB96211.1"/>
    <property type="molecule type" value="Genomic_DNA"/>
</dbReference>
<evidence type="ECO:0000256" key="1">
    <source>
        <dbReference type="SAM" id="MobiDB-lite"/>
    </source>
</evidence>
<proteinExistence type="predicted"/>
<dbReference type="AlphaFoldDB" id="A0A2U1SX45"/>
<evidence type="ECO:0000313" key="3">
    <source>
        <dbReference type="EMBL" id="PWB96211.1"/>
    </source>
</evidence>
<feature type="signal peptide" evidence="2">
    <location>
        <begin position="1"/>
        <end position="28"/>
    </location>
</feature>
<comment type="caution">
    <text evidence="3">The sequence shown here is derived from an EMBL/GenBank/DDBJ whole genome shotgun (WGS) entry which is preliminary data.</text>
</comment>